<dbReference type="AlphaFoldDB" id="A0A846XCD2"/>
<dbReference type="Gene3D" id="3.40.50.300">
    <property type="entry name" value="P-loop containing nucleotide triphosphate hydrolases"/>
    <property type="match status" value="2"/>
</dbReference>
<keyword evidence="4" id="KW-0347">Helicase</keyword>
<evidence type="ECO:0008006" key="12">
    <source>
        <dbReference type="Google" id="ProtNLM"/>
    </source>
</evidence>
<dbReference type="GO" id="GO:0005524">
    <property type="term" value="F:ATP binding"/>
    <property type="evidence" value="ECO:0007669"/>
    <property type="project" value="UniProtKB-KW"/>
</dbReference>
<evidence type="ECO:0000256" key="7">
    <source>
        <dbReference type="SAM" id="MobiDB-lite"/>
    </source>
</evidence>
<comment type="similarity">
    <text evidence="1">Belongs to the DNA2/NAM7 helicase family.</text>
</comment>
<dbReference type="Proteomes" id="UP000565715">
    <property type="component" value="Unassembled WGS sequence"/>
</dbReference>
<organism evidence="10 11">
    <name type="scientific">Nocardia speluncae</name>
    <dbReference type="NCBI Taxonomy" id="419477"/>
    <lineage>
        <taxon>Bacteria</taxon>
        <taxon>Bacillati</taxon>
        <taxon>Actinomycetota</taxon>
        <taxon>Actinomycetes</taxon>
        <taxon>Mycobacteriales</taxon>
        <taxon>Nocardiaceae</taxon>
        <taxon>Nocardia</taxon>
    </lineage>
</organism>
<feature type="domain" description="DNA2/NAM7 helicase-like C-terminal" evidence="9">
    <location>
        <begin position="1125"/>
        <end position="1220"/>
    </location>
</feature>
<gene>
    <name evidence="10" type="ORF">HGA13_08290</name>
</gene>
<dbReference type="PANTHER" id="PTHR43788:SF8">
    <property type="entry name" value="DNA-BINDING PROTEIN SMUBP-2"/>
    <property type="match status" value="1"/>
</dbReference>
<evidence type="ECO:0000256" key="4">
    <source>
        <dbReference type="ARBA" id="ARBA00022806"/>
    </source>
</evidence>
<dbReference type="EMBL" id="JAAXOO010000002">
    <property type="protein sequence ID" value="NKY33067.1"/>
    <property type="molecule type" value="Genomic_DNA"/>
</dbReference>
<evidence type="ECO:0000313" key="10">
    <source>
        <dbReference type="EMBL" id="NKY33067.1"/>
    </source>
</evidence>
<evidence type="ECO:0000256" key="2">
    <source>
        <dbReference type="ARBA" id="ARBA00022741"/>
    </source>
</evidence>
<protein>
    <recommendedName>
        <fullName evidence="12">AAA domain-containing protein</fullName>
    </recommendedName>
</protein>
<keyword evidence="5" id="KW-0067">ATP-binding</keyword>
<keyword evidence="3" id="KW-0378">Hydrolase</keyword>
<dbReference type="InterPro" id="IPR027417">
    <property type="entry name" value="P-loop_NTPase"/>
</dbReference>
<dbReference type="InterPro" id="IPR050534">
    <property type="entry name" value="Coronavir_polyprotein_1ab"/>
</dbReference>
<dbReference type="InterPro" id="IPR041677">
    <property type="entry name" value="DNA2/NAM7_AAA_11"/>
</dbReference>
<dbReference type="GO" id="GO:0003678">
    <property type="term" value="F:DNA helicase activity"/>
    <property type="evidence" value="ECO:0007669"/>
    <property type="project" value="UniProtKB-ARBA"/>
</dbReference>
<reference evidence="10 11" key="1">
    <citation type="submission" date="2020-04" db="EMBL/GenBank/DDBJ databases">
        <title>MicrobeNet Type strains.</title>
        <authorList>
            <person name="Nicholson A.C."/>
        </authorList>
    </citation>
    <scope>NUCLEOTIDE SEQUENCE [LARGE SCALE GENOMIC DNA]</scope>
    <source>
        <strain evidence="10 11">DSM 45078</strain>
    </source>
</reference>
<evidence type="ECO:0000259" key="8">
    <source>
        <dbReference type="Pfam" id="PF13086"/>
    </source>
</evidence>
<feature type="coiled-coil region" evidence="6">
    <location>
        <begin position="761"/>
        <end position="806"/>
    </location>
</feature>
<dbReference type="Pfam" id="PF13087">
    <property type="entry name" value="AAA_12"/>
    <property type="match status" value="1"/>
</dbReference>
<feature type="coiled-coil region" evidence="6">
    <location>
        <begin position="671"/>
        <end position="698"/>
    </location>
</feature>
<dbReference type="PANTHER" id="PTHR43788">
    <property type="entry name" value="DNA2/NAM7 HELICASE FAMILY MEMBER"/>
    <property type="match status" value="1"/>
</dbReference>
<evidence type="ECO:0000256" key="5">
    <source>
        <dbReference type="ARBA" id="ARBA00022840"/>
    </source>
</evidence>
<feature type="compositionally biased region" description="Polar residues" evidence="7">
    <location>
        <begin position="256"/>
        <end position="268"/>
    </location>
</feature>
<dbReference type="InterPro" id="IPR041679">
    <property type="entry name" value="DNA2/NAM7-like_C"/>
</dbReference>
<keyword evidence="6" id="KW-0175">Coiled coil</keyword>
<accession>A0A846XCD2</accession>
<keyword evidence="2" id="KW-0547">Nucleotide-binding</keyword>
<comment type="caution">
    <text evidence="10">The sequence shown here is derived from an EMBL/GenBank/DDBJ whole genome shotgun (WGS) entry which is preliminary data.</text>
</comment>
<evidence type="ECO:0000256" key="3">
    <source>
        <dbReference type="ARBA" id="ARBA00022801"/>
    </source>
</evidence>
<feature type="region of interest" description="Disordered" evidence="7">
    <location>
        <begin position="239"/>
        <end position="268"/>
    </location>
</feature>
<proteinExistence type="inferred from homology"/>
<evidence type="ECO:0000256" key="1">
    <source>
        <dbReference type="ARBA" id="ARBA00007913"/>
    </source>
</evidence>
<dbReference type="Pfam" id="PF13086">
    <property type="entry name" value="AAA_11"/>
    <property type="match status" value="1"/>
</dbReference>
<dbReference type="SUPFAM" id="SSF52540">
    <property type="entry name" value="P-loop containing nucleoside triphosphate hydrolases"/>
    <property type="match status" value="1"/>
</dbReference>
<dbReference type="GO" id="GO:0016787">
    <property type="term" value="F:hydrolase activity"/>
    <property type="evidence" value="ECO:0007669"/>
    <property type="project" value="UniProtKB-KW"/>
</dbReference>
<name>A0A846XCD2_9NOCA</name>
<feature type="domain" description="DNA2/NAM7 helicase helicase" evidence="8">
    <location>
        <begin position="925"/>
        <end position="965"/>
    </location>
</feature>
<evidence type="ECO:0000256" key="6">
    <source>
        <dbReference type="SAM" id="Coils"/>
    </source>
</evidence>
<sequence>MVRSNEETRRQARILQYWRSVEYFSPPSGIERPGYGKDTVKALRGQQLPWAGQQRPPGTNKVWRYTVYAGIFEVERVRTALGSILAPDQQEHDLGGRVRGDGALLSLTLDENGKLFKDSVTLSSCAWAVGRTIGTPGPDADNWLDGFEEEEKRILNVLFDIGDGRVRIDSSGSVESRGSRAARLIAGLGARVAIDAATGGITAIPGLIGSAVESHLGKNAATIAESMAGSVAGDAVGSLEARRDRIGQNPEERDGSSTSEDTGASTQEALGRKSLELVDLVALTRWVSEQLGVDETLEPDDIWIKPYPVSLRHADEVSGDELINSFYAEDLNRVAGELLSGNAGQAVQDYLASDGTVESVRRLDVRMDPARVLKDLHPAVIPNGRWPGRPDQPLVSSQQFAINNIMRKLSDPDARGLYAVNGPPGTGKTTLLRDLIAAIVVQRAEVLAGLPGPRSAFRPSSEAVKWQDPEKPQYSLRIVPLIEELTGFEIVIASSNNGAVENITLEVPTETSIDTESFPDADYLSGAATLLAGEPCWGAVAARLGKRANRSGFVDLFWWGKEQGLHPTLREYIDGSAAGGTPSWGDAKQRFRDAVAEVERLRTEREAVAGLYQMCSGPDATLTDLRAGAAAWRRECGQLETRRDGLLGSLAAHNDAHSQNLAVVADRRGALSAVEVRARRAGRQLAQLEEHCHQHAEERPAWWKRLFVRAADQRWQREHTAYQQAVTQSRESVQATRSEQQEREIALNTAVEQTTLSEEQVAIARQQVQDCERRLQQCQAKIAEADDMAQTRVMELQNAAVELEQERLRRPGHVPGPEWTAPPEDRSAMETREQTAPWMDPEFARARSEVLLAALDLHRATLFAEPDLVWRNMRAVTDIVRGDSPDNLPEGTLLAGWQMLFFVVPAVSTTFASLPTMFAGLGRESIGWLVIDEAGQATPQAAVGGLWRSRRAVIVGDPRQLEPVVTLPMPGQKLLANHFDVDIYWAPQSNSAQSLADRATPVGTWLPGLDELENVWIGSPLRVHRRCDQLMFEVSNAIAYDGMMVNGVNGRTEFPLARNNLWIDVQAPADGRKWNPEEGKQLVSVLEKLHARISESMIDELAGIREESTDRDALPAWAQDPHEKQAEARRRLADSIFIVSPFREVITETSRYLRRNNFTIPPSRCGTIHTTQGKEADIVIMVLGSATDQRRARAWASATPNLLNVAITRTRRCLIVIGDYENWSKLRNFAELAGHNDGLLRRWNPTATVEVEATGIDQQLP</sequence>
<dbReference type="RefSeq" id="WP_157112706.1">
    <property type="nucleotide sequence ID" value="NZ_JAAXOO010000002.1"/>
</dbReference>
<evidence type="ECO:0000313" key="11">
    <source>
        <dbReference type="Proteomes" id="UP000565715"/>
    </source>
</evidence>
<keyword evidence="11" id="KW-1185">Reference proteome</keyword>
<feature type="compositionally biased region" description="Basic and acidic residues" evidence="7">
    <location>
        <begin position="240"/>
        <end position="255"/>
    </location>
</feature>
<evidence type="ECO:0000259" key="9">
    <source>
        <dbReference type="Pfam" id="PF13087"/>
    </source>
</evidence>